<evidence type="ECO:0000259" key="1">
    <source>
        <dbReference type="Pfam" id="PF04685"/>
    </source>
</evidence>
<organism evidence="3 4">
    <name type="scientific">Zobellia galactanivorans (strain DSM 12802 / CCUG 47099 / CIP 106680 / NCIMB 13871 / Dsij)</name>
    <dbReference type="NCBI Taxonomy" id="63186"/>
    <lineage>
        <taxon>Bacteria</taxon>
        <taxon>Pseudomonadati</taxon>
        <taxon>Bacteroidota</taxon>
        <taxon>Flavobacteriia</taxon>
        <taxon>Flavobacteriales</taxon>
        <taxon>Flavobacteriaceae</taxon>
        <taxon>Zobellia</taxon>
    </lineage>
</organism>
<dbReference type="Pfam" id="PF04685">
    <property type="entry name" value="DUF608"/>
    <property type="match status" value="1"/>
</dbReference>
<dbReference type="InterPro" id="IPR012341">
    <property type="entry name" value="6hp_glycosidase-like_sf"/>
</dbReference>
<feature type="domain" description="Glycosyl-hydrolase family 116 N-terminal" evidence="2">
    <location>
        <begin position="94"/>
        <end position="357"/>
    </location>
</feature>
<dbReference type="Gene3D" id="1.50.10.10">
    <property type="match status" value="1"/>
</dbReference>
<dbReference type="PROSITE" id="PS51257">
    <property type="entry name" value="PROKAR_LIPOPROTEIN"/>
    <property type="match status" value="1"/>
</dbReference>
<dbReference type="EMBL" id="FP476056">
    <property type="protein sequence ID" value="CAZ94529.1"/>
    <property type="molecule type" value="Genomic_DNA"/>
</dbReference>
<dbReference type="InterPro" id="IPR024462">
    <property type="entry name" value="GH116_N"/>
</dbReference>
<dbReference type="SUPFAM" id="SSF48208">
    <property type="entry name" value="Six-hairpin glycosidases"/>
    <property type="match status" value="1"/>
</dbReference>
<keyword evidence="4" id="KW-1185">Reference proteome</keyword>
<evidence type="ECO:0000259" key="2">
    <source>
        <dbReference type="Pfam" id="PF12215"/>
    </source>
</evidence>
<dbReference type="AlphaFoldDB" id="G0L9F2"/>
<dbReference type="STRING" id="63186.ZOBELLIA_456"/>
<dbReference type="Pfam" id="PF12215">
    <property type="entry name" value="Glyco_hydr_116N"/>
    <property type="match status" value="1"/>
</dbReference>
<protein>
    <submittedName>
        <fullName evidence="3">Uncharacterized protein</fullName>
    </submittedName>
</protein>
<dbReference type="InterPro" id="IPR006775">
    <property type="entry name" value="GH116_catalytic"/>
</dbReference>
<dbReference type="Proteomes" id="UP000008898">
    <property type="component" value="Chromosome"/>
</dbReference>
<feature type="domain" description="Glycosyl-hydrolase family 116 catalytic region" evidence="1">
    <location>
        <begin position="476"/>
        <end position="712"/>
    </location>
</feature>
<accession>G0L9F2</accession>
<sequence>MKYIKIRSCIGIMALVLVSCTQERNTVSLKKYTDEVVFKNKGTVSRDMIFSKVEKKGFYVETDEKYRYMDGPNYLFEKKGDSTIEPPSGMRSSVPLGGFGAGSVELRADGGFMDWDIFNNSPATGNDKIQLNDAFMGLYIQADGKKAFATTLRTHPPKKLPAVQQLEYSGAFPVSRLNIQDSNIPLKTKLYAYSEYKIRNSIQSATPCALFSLELENVTDDEYQAAFLFNLPNHIQGLFNVDQGLVLTKKGKEPSSGDMTLAANGADEVTYSVADDLNKLWDEFSDNGNFQEDIHDSGQYGAISAKVSLAPGEKRTITIAMGWYFPERPISVEIVGNYYTNLFRSSTEVTEKALSRLPETWKGIIEWNETCFDNSLPDWLQDAMVNSTATIVKTGIWTKDNRFRQWESFACPNIDPIHISFARSLPYDLFFPELKKSIIGAHGAAQRDNGYIPEKLWPRNSKDPLDQPSPGRVLGDCSTSFILSVYASHIWDGDEEFVNEMWPHVKRAAQWQINRSRKFGLPDRLAATYDLSGFGKKDLVSYNAFMHLAAMKAATELAKEREKEDLVSLYKKNIAAAQNTLKAHFWTGTYFRNWWNKDEPKNDDIHIDTQFGQVWSYLLGLGDVIEPELMKSHLEAEVVAADSPYGMKVLAYAGNDRDETGSGVNNTVWQAGSIHWSILNIYLQMNPDKSLGQAKKVINHWRKGLNDQWNYADLTSVTNGYPHTNSHYGRQLMLWGIPLALSGQQFSAPQGVLSFTPRIEAPYKLPFFTAHASGVLEAKVGEPLLLTLKSGHLKLNKIIVDDQTLTENATLNVGDTIVLDQG</sequence>
<reference evidence="4" key="1">
    <citation type="submission" date="2009-07" db="EMBL/GenBank/DDBJ databases">
        <title>Complete genome sequence of Zobellia galactanivorans Dsij.</title>
        <authorList>
            <consortium name="Genoscope - CEA"/>
        </authorList>
    </citation>
    <scope>NUCLEOTIDE SEQUENCE [LARGE SCALE GENOMIC DNA]</scope>
    <source>
        <strain evidence="4">DSM 12802 / CCUG 47099 / CIP 106680 / NCIMB 13871 / Dsij</strain>
    </source>
</reference>
<name>G0L9F2_ZOBGA</name>
<reference evidence="3 4" key="2">
    <citation type="journal article" date="2012" name="Environ. Microbiol.">
        <title>Characterization of the first alginolytic operons in a marine bacterium: from their emergence in marine Flavobacteriia to their independent transfers to marine Proteobacteria and human gut Bacteroides.</title>
        <authorList>
            <person name="Thomas F."/>
            <person name="Barbeyron T."/>
            <person name="Tonon T."/>
            <person name="Genicot S."/>
            <person name="Czjzek M."/>
            <person name="Michel G."/>
        </authorList>
    </citation>
    <scope>NUCLEOTIDE SEQUENCE [LARGE SCALE GENOMIC DNA]</scope>
    <source>
        <strain evidence="4">DSM 12802 / CCUG 47099 / CIP 106680 / NCIMB 13871 / Dsij</strain>
    </source>
</reference>
<dbReference type="KEGG" id="zga:ZOBELLIA_456"/>
<dbReference type="PANTHER" id="PTHR12654">
    <property type="entry name" value="BILE ACID BETA-GLUCOSIDASE-RELATED"/>
    <property type="match status" value="1"/>
</dbReference>
<proteinExistence type="predicted"/>
<dbReference type="RefSeq" id="WP_013991841.1">
    <property type="nucleotide sequence ID" value="NC_015844.1"/>
</dbReference>
<dbReference type="HOGENOM" id="CLU_015579_0_0_10"/>
<dbReference type="OrthoDB" id="49490at2"/>
<evidence type="ECO:0000313" key="3">
    <source>
        <dbReference type="EMBL" id="CAZ94529.1"/>
    </source>
</evidence>
<gene>
    <name evidence="3" type="ordered locus">zobellia_456</name>
</gene>
<dbReference type="GO" id="GO:0008422">
    <property type="term" value="F:beta-glucosidase activity"/>
    <property type="evidence" value="ECO:0007669"/>
    <property type="project" value="TreeGrafter"/>
</dbReference>
<dbReference type="InterPro" id="IPR008928">
    <property type="entry name" value="6-hairpin_glycosidase_sf"/>
</dbReference>
<dbReference type="PANTHER" id="PTHR12654:SF0">
    <property type="entry name" value="NON-LYSOSOMAL GLUCOSYLCERAMIDASE"/>
    <property type="match status" value="1"/>
</dbReference>
<dbReference type="InterPro" id="IPR052566">
    <property type="entry name" value="Non-lysos_glucosylceramidase"/>
</dbReference>
<evidence type="ECO:0000313" key="4">
    <source>
        <dbReference type="Proteomes" id="UP000008898"/>
    </source>
</evidence>
<dbReference type="GO" id="GO:0005975">
    <property type="term" value="P:carbohydrate metabolic process"/>
    <property type="evidence" value="ECO:0007669"/>
    <property type="project" value="InterPro"/>
</dbReference>